<keyword evidence="5" id="KW-0547">Nucleotide-binding</keyword>
<dbReference type="Pfam" id="PF02518">
    <property type="entry name" value="HATPase_c"/>
    <property type="match status" value="1"/>
</dbReference>
<dbReference type="Proteomes" id="UP000178082">
    <property type="component" value="Unassembled WGS sequence"/>
</dbReference>
<dbReference type="STRING" id="1817883.A3G31_12750"/>
<evidence type="ECO:0000256" key="8">
    <source>
        <dbReference type="ARBA" id="ARBA00023012"/>
    </source>
</evidence>
<keyword evidence="7" id="KW-0067">ATP-binding</keyword>
<feature type="domain" description="PAS" evidence="11">
    <location>
        <begin position="224"/>
        <end position="259"/>
    </location>
</feature>
<dbReference type="InterPro" id="IPR003594">
    <property type="entry name" value="HATPase_dom"/>
</dbReference>
<keyword evidence="9" id="KW-0472">Membrane</keyword>
<evidence type="ECO:0000259" key="10">
    <source>
        <dbReference type="PROSITE" id="PS50109"/>
    </source>
</evidence>
<dbReference type="SUPFAM" id="SSF55874">
    <property type="entry name" value="ATPase domain of HSP90 chaperone/DNA topoisomerase II/histidine kinase"/>
    <property type="match status" value="1"/>
</dbReference>
<dbReference type="EMBL" id="MGDI01000037">
    <property type="protein sequence ID" value="OGL51845.1"/>
    <property type="molecule type" value="Genomic_DNA"/>
</dbReference>
<dbReference type="InterPro" id="IPR036097">
    <property type="entry name" value="HisK_dim/P_sf"/>
</dbReference>
<feature type="transmembrane region" description="Helical" evidence="9">
    <location>
        <begin position="12"/>
        <end position="34"/>
    </location>
</feature>
<dbReference type="EC" id="2.7.13.3" evidence="2"/>
<dbReference type="PRINTS" id="PR00344">
    <property type="entry name" value="BCTRLSENSOR"/>
</dbReference>
<dbReference type="SUPFAM" id="SSF47384">
    <property type="entry name" value="Homodimeric domain of signal transducing histidine kinase"/>
    <property type="match status" value="1"/>
</dbReference>
<dbReference type="Pfam" id="PF00512">
    <property type="entry name" value="HisKA"/>
    <property type="match status" value="1"/>
</dbReference>
<evidence type="ECO:0000256" key="6">
    <source>
        <dbReference type="ARBA" id="ARBA00022777"/>
    </source>
</evidence>
<dbReference type="GO" id="GO:0005524">
    <property type="term" value="F:ATP binding"/>
    <property type="evidence" value="ECO:0007669"/>
    <property type="project" value="UniProtKB-KW"/>
</dbReference>
<dbReference type="InterPro" id="IPR013767">
    <property type="entry name" value="PAS_fold"/>
</dbReference>
<proteinExistence type="predicted"/>
<dbReference type="SMART" id="SM00388">
    <property type="entry name" value="HisKA"/>
    <property type="match status" value="1"/>
</dbReference>
<dbReference type="InterPro" id="IPR000014">
    <property type="entry name" value="PAS"/>
</dbReference>
<accession>A0A1F7SDJ4</accession>
<keyword evidence="6" id="KW-0418">Kinase</keyword>
<dbReference type="PANTHER" id="PTHR43065:SF10">
    <property type="entry name" value="PEROXIDE STRESS-ACTIVATED HISTIDINE KINASE MAK3"/>
    <property type="match status" value="1"/>
</dbReference>
<dbReference type="CDD" id="cd00130">
    <property type="entry name" value="PAS"/>
    <property type="match status" value="1"/>
</dbReference>
<evidence type="ECO:0000256" key="5">
    <source>
        <dbReference type="ARBA" id="ARBA00022741"/>
    </source>
</evidence>
<dbReference type="AlphaFoldDB" id="A0A1F7SDJ4"/>
<evidence type="ECO:0000256" key="9">
    <source>
        <dbReference type="SAM" id="Phobius"/>
    </source>
</evidence>
<comment type="catalytic activity">
    <reaction evidence="1">
        <text>ATP + protein L-histidine = ADP + protein N-phospho-L-histidine.</text>
        <dbReference type="EC" id="2.7.13.3"/>
    </reaction>
</comment>
<dbReference type="GO" id="GO:0000155">
    <property type="term" value="F:phosphorelay sensor kinase activity"/>
    <property type="evidence" value="ECO:0007669"/>
    <property type="project" value="InterPro"/>
</dbReference>
<feature type="transmembrane region" description="Helical" evidence="9">
    <location>
        <begin position="187"/>
        <end position="207"/>
    </location>
</feature>
<sequence>MKKINIFHEFVLINFFTILVIVVVFSYSISNLLISNMLKREGRITTDIVRVITRVDLNEEKFKKALRLKKIEVFQVFFERLKSIPEFIRLKVYDEGGTIVWSDEARAIGKNFKDNKELKSSLAGNIEVKMGLIKKEHIYEIEKVPERRLLEIYVPLLSEDKKRIYSVMEVYKYPVSLFKSIDSAKRFIWLLAASVGLVLFLSLSWLFRKAMKKEIKLNEELLESKKFIEDIIENMNTGIFVIDRDLKILSWNKAMENITKKELPKETVIGKKFLEVFPILETIGFEKKLKDIFSTKKPLILYDQEYPVSGGSEVLSLNIRVIPLLGSNVEVSNLIITFTDLSEMKKLREQLIQTEKLSTMGSMYAGLTHEINNPLGIIVSKVRMILSHNKVKKLSEDVIDDLEIIKKHSMRITEIIRNLLAFARRSSFKSIPLDINEVLLDAIQLAEKPFAKMNIKIEKELKRDLPSIFADSNQLQQVFLNLFTNARDAMLEGGIIKVKTCLKENDASLVVVLISDTGAGISQENIKKIWEPFFTTKDTGKGTGLGLSVSYGIIKGFGGDIEVESKLGQGTTFKIVLPSNQDGSTA</sequence>
<dbReference type="PROSITE" id="PS50109">
    <property type="entry name" value="HIS_KIN"/>
    <property type="match status" value="1"/>
</dbReference>
<evidence type="ECO:0000256" key="7">
    <source>
        <dbReference type="ARBA" id="ARBA00022840"/>
    </source>
</evidence>
<dbReference type="Gene3D" id="1.10.287.130">
    <property type="match status" value="1"/>
</dbReference>
<evidence type="ECO:0000256" key="2">
    <source>
        <dbReference type="ARBA" id="ARBA00012438"/>
    </source>
</evidence>
<dbReference type="NCBIfam" id="TIGR00229">
    <property type="entry name" value="sensory_box"/>
    <property type="match status" value="1"/>
</dbReference>
<dbReference type="PANTHER" id="PTHR43065">
    <property type="entry name" value="SENSOR HISTIDINE KINASE"/>
    <property type="match status" value="1"/>
</dbReference>
<keyword evidence="3" id="KW-0597">Phosphoprotein</keyword>
<dbReference type="Gene3D" id="3.30.565.10">
    <property type="entry name" value="Histidine kinase-like ATPase, C-terminal domain"/>
    <property type="match status" value="1"/>
</dbReference>
<dbReference type="SMART" id="SM00091">
    <property type="entry name" value="PAS"/>
    <property type="match status" value="1"/>
</dbReference>
<feature type="domain" description="Histidine kinase" evidence="10">
    <location>
        <begin position="366"/>
        <end position="581"/>
    </location>
</feature>
<dbReference type="PROSITE" id="PS50112">
    <property type="entry name" value="PAS"/>
    <property type="match status" value="1"/>
</dbReference>
<dbReference type="InterPro" id="IPR005467">
    <property type="entry name" value="His_kinase_dom"/>
</dbReference>
<dbReference type="InterPro" id="IPR036890">
    <property type="entry name" value="HATPase_C_sf"/>
</dbReference>
<gene>
    <name evidence="12" type="ORF">A3G31_12750</name>
</gene>
<dbReference type="Pfam" id="PF00989">
    <property type="entry name" value="PAS"/>
    <property type="match status" value="1"/>
</dbReference>
<evidence type="ECO:0000256" key="3">
    <source>
        <dbReference type="ARBA" id="ARBA00022553"/>
    </source>
</evidence>
<comment type="caution">
    <text evidence="12">The sequence shown here is derived from an EMBL/GenBank/DDBJ whole genome shotgun (WGS) entry which is preliminary data.</text>
</comment>
<dbReference type="InterPro" id="IPR003661">
    <property type="entry name" value="HisK_dim/P_dom"/>
</dbReference>
<dbReference type="InterPro" id="IPR004358">
    <property type="entry name" value="Sig_transdc_His_kin-like_C"/>
</dbReference>
<reference evidence="12 13" key="1">
    <citation type="journal article" date="2016" name="Nat. Commun.">
        <title>Thousands of microbial genomes shed light on interconnected biogeochemical processes in an aquifer system.</title>
        <authorList>
            <person name="Anantharaman K."/>
            <person name="Brown C.T."/>
            <person name="Hug L.A."/>
            <person name="Sharon I."/>
            <person name="Castelle C.J."/>
            <person name="Probst A.J."/>
            <person name="Thomas B.C."/>
            <person name="Singh A."/>
            <person name="Wilkins M.J."/>
            <person name="Karaoz U."/>
            <person name="Brodie E.L."/>
            <person name="Williams K.H."/>
            <person name="Hubbard S.S."/>
            <person name="Banfield J.F."/>
        </authorList>
    </citation>
    <scope>NUCLEOTIDE SEQUENCE [LARGE SCALE GENOMIC DNA]</scope>
</reference>
<dbReference type="GO" id="GO:0006355">
    <property type="term" value="P:regulation of DNA-templated transcription"/>
    <property type="evidence" value="ECO:0007669"/>
    <property type="project" value="InterPro"/>
</dbReference>
<dbReference type="CDD" id="cd00082">
    <property type="entry name" value="HisKA"/>
    <property type="match status" value="1"/>
</dbReference>
<dbReference type="Gene3D" id="3.30.450.20">
    <property type="entry name" value="PAS domain"/>
    <property type="match status" value="1"/>
</dbReference>
<keyword evidence="9" id="KW-1133">Transmembrane helix</keyword>
<organism evidence="12 13">
    <name type="scientific">Candidatus Schekmanbacteria bacterium RIFCSPLOWO2_12_FULL_38_15</name>
    <dbReference type="NCBI Taxonomy" id="1817883"/>
    <lineage>
        <taxon>Bacteria</taxon>
        <taxon>Candidatus Schekmaniibacteriota</taxon>
    </lineage>
</organism>
<evidence type="ECO:0000256" key="4">
    <source>
        <dbReference type="ARBA" id="ARBA00022679"/>
    </source>
</evidence>
<evidence type="ECO:0000256" key="1">
    <source>
        <dbReference type="ARBA" id="ARBA00000085"/>
    </source>
</evidence>
<keyword evidence="4" id="KW-0808">Transferase</keyword>
<evidence type="ECO:0000313" key="13">
    <source>
        <dbReference type="Proteomes" id="UP000178082"/>
    </source>
</evidence>
<evidence type="ECO:0000313" key="12">
    <source>
        <dbReference type="EMBL" id="OGL51845.1"/>
    </source>
</evidence>
<keyword evidence="8" id="KW-0902">Two-component regulatory system</keyword>
<evidence type="ECO:0000259" key="11">
    <source>
        <dbReference type="PROSITE" id="PS50112"/>
    </source>
</evidence>
<protein>
    <recommendedName>
        <fullName evidence="2">histidine kinase</fullName>
        <ecNumber evidence="2">2.7.13.3</ecNumber>
    </recommendedName>
</protein>
<name>A0A1F7SDJ4_9BACT</name>
<dbReference type="InterPro" id="IPR035965">
    <property type="entry name" value="PAS-like_dom_sf"/>
</dbReference>
<dbReference type="SMART" id="SM00387">
    <property type="entry name" value="HATPase_c"/>
    <property type="match status" value="1"/>
</dbReference>
<keyword evidence="9" id="KW-0812">Transmembrane</keyword>
<dbReference type="SUPFAM" id="SSF55785">
    <property type="entry name" value="PYP-like sensor domain (PAS domain)"/>
    <property type="match status" value="1"/>
</dbReference>